<feature type="compositionally biased region" description="Polar residues" evidence="1">
    <location>
        <begin position="99"/>
        <end position="112"/>
    </location>
</feature>
<organism evidence="2 3">
    <name type="scientific">Hymenoscyphus fraxineus</name>
    <dbReference type="NCBI Taxonomy" id="746836"/>
    <lineage>
        <taxon>Eukaryota</taxon>
        <taxon>Fungi</taxon>
        <taxon>Dikarya</taxon>
        <taxon>Ascomycota</taxon>
        <taxon>Pezizomycotina</taxon>
        <taxon>Leotiomycetes</taxon>
        <taxon>Helotiales</taxon>
        <taxon>Helotiaceae</taxon>
        <taxon>Hymenoscyphus</taxon>
    </lineage>
</organism>
<feature type="region of interest" description="Disordered" evidence="1">
    <location>
        <begin position="1"/>
        <end position="219"/>
    </location>
</feature>
<name>A0A9N9PGM5_9HELO</name>
<dbReference type="AlphaFoldDB" id="A0A9N9PGM5"/>
<evidence type="ECO:0000256" key="1">
    <source>
        <dbReference type="SAM" id="MobiDB-lite"/>
    </source>
</evidence>
<proteinExistence type="predicted"/>
<accession>A0A9N9PGM5</accession>
<feature type="compositionally biased region" description="Polar residues" evidence="1">
    <location>
        <begin position="36"/>
        <end position="58"/>
    </location>
</feature>
<feature type="compositionally biased region" description="Low complexity" evidence="1">
    <location>
        <begin position="132"/>
        <end position="168"/>
    </location>
</feature>
<protein>
    <submittedName>
        <fullName evidence="2">Uncharacterized protein</fullName>
    </submittedName>
</protein>
<dbReference type="EMBL" id="CAJVRL010000044">
    <property type="protein sequence ID" value="CAG8951934.1"/>
    <property type="molecule type" value="Genomic_DNA"/>
</dbReference>
<comment type="caution">
    <text evidence="2">The sequence shown here is derived from an EMBL/GenBank/DDBJ whole genome shotgun (WGS) entry which is preliminary data.</text>
</comment>
<gene>
    <name evidence="2" type="ORF">HYFRA_00005740</name>
</gene>
<keyword evidence="3" id="KW-1185">Reference proteome</keyword>
<evidence type="ECO:0000313" key="2">
    <source>
        <dbReference type="EMBL" id="CAG8951934.1"/>
    </source>
</evidence>
<dbReference type="Proteomes" id="UP000696280">
    <property type="component" value="Unassembled WGS sequence"/>
</dbReference>
<feature type="compositionally biased region" description="Polar residues" evidence="1">
    <location>
        <begin position="76"/>
        <end position="88"/>
    </location>
</feature>
<evidence type="ECO:0000313" key="3">
    <source>
        <dbReference type="Proteomes" id="UP000696280"/>
    </source>
</evidence>
<dbReference type="OrthoDB" id="5429993at2759"/>
<sequence>MSTIPARTRSLRKPSEIGSKYGSSNGKTTPAEVPERSTTTRSSAGETSRLPTVRTRPTSLYGRPPPSASAGANGIATKSSIRTPTSISGRPASIDLSRRLSTTRPAAPSSNPEPIKKDRSRPPVTQIRHLRNSSTNSVSPSASPSSSTSRISAHTRTKSLLTSSSTALRPPATREPLAEPPTTRVLRSESQPKKPSFSTLQQHFSPAKNLAPKPHPASFLAPPSPSKLPSNIAISAETTKLQNELLQLHLLHKDAGAVTEEWKASAKKKLGTRFQDVVRRNDELMQSEVDETGKINAVALRKWKEESSPGWGLDEKIQVLDEVVNGVWNLGEHNGKYARVVRKFERWLTKSQGILASRESDDTIGNEEFVFLEALEHSWKDECMTLTRKLDTWNLQLRGLGELEKGSSLATVVEEYRKLLQGMLLELGAMGEIERDLMVRESDWIKEMNDDDDDEGGDVQTAGACWRASR</sequence>
<reference evidence="2" key="1">
    <citation type="submission" date="2021-07" db="EMBL/GenBank/DDBJ databases">
        <authorList>
            <person name="Durling M."/>
        </authorList>
    </citation>
    <scope>NUCLEOTIDE SEQUENCE</scope>
</reference>